<organism evidence="11 12">
    <name type="scientific">Mycena sanguinolenta</name>
    <dbReference type="NCBI Taxonomy" id="230812"/>
    <lineage>
        <taxon>Eukaryota</taxon>
        <taxon>Fungi</taxon>
        <taxon>Dikarya</taxon>
        <taxon>Basidiomycota</taxon>
        <taxon>Agaricomycotina</taxon>
        <taxon>Agaricomycetes</taxon>
        <taxon>Agaricomycetidae</taxon>
        <taxon>Agaricales</taxon>
        <taxon>Marasmiineae</taxon>
        <taxon>Mycenaceae</taxon>
        <taxon>Mycena</taxon>
    </lineage>
</organism>
<proteinExistence type="inferred from homology"/>
<feature type="transmembrane region" description="Helical" evidence="8">
    <location>
        <begin position="310"/>
        <end position="329"/>
    </location>
</feature>
<gene>
    <name evidence="11" type="ORF">MSAN_00112400</name>
</gene>
<dbReference type="Gene3D" id="1.10.3430.10">
    <property type="entry name" value="Ammonium transporter AmtB like domains"/>
    <property type="match status" value="1"/>
</dbReference>
<evidence type="ECO:0000256" key="4">
    <source>
        <dbReference type="ARBA" id="ARBA00022692"/>
    </source>
</evidence>
<dbReference type="InterPro" id="IPR001905">
    <property type="entry name" value="Ammonium_transpt"/>
</dbReference>
<evidence type="ECO:0000256" key="6">
    <source>
        <dbReference type="ARBA" id="ARBA00023136"/>
    </source>
</evidence>
<evidence type="ECO:0000256" key="8">
    <source>
        <dbReference type="RuleBase" id="RU362002"/>
    </source>
</evidence>
<keyword evidence="4 8" id="KW-0812">Transmembrane</keyword>
<dbReference type="GO" id="GO:0005886">
    <property type="term" value="C:plasma membrane"/>
    <property type="evidence" value="ECO:0007669"/>
    <property type="project" value="UniProtKB-SubCell"/>
</dbReference>
<dbReference type="GO" id="GO:0008519">
    <property type="term" value="F:ammonium channel activity"/>
    <property type="evidence" value="ECO:0007669"/>
    <property type="project" value="InterPro"/>
</dbReference>
<feature type="transmembrane region" description="Helical" evidence="8">
    <location>
        <begin position="63"/>
        <end position="81"/>
    </location>
</feature>
<feature type="transmembrane region" description="Helical" evidence="8">
    <location>
        <begin position="190"/>
        <end position="213"/>
    </location>
</feature>
<dbReference type="PANTHER" id="PTHR43029:SF10">
    <property type="entry name" value="AMMONIUM TRANSPORTER MEP2"/>
    <property type="match status" value="1"/>
</dbReference>
<name>A0A8H7DMU0_9AGAR</name>
<keyword evidence="7 8" id="KW-0924">Ammonia transport</keyword>
<evidence type="ECO:0000256" key="3">
    <source>
        <dbReference type="ARBA" id="ARBA00022448"/>
    </source>
</evidence>
<evidence type="ECO:0000256" key="7">
    <source>
        <dbReference type="ARBA" id="ARBA00023177"/>
    </source>
</evidence>
<evidence type="ECO:0000259" key="10">
    <source>
        <dbReference type="Pfam" id="PF00909"/>
    </source>
</evidence>
<dbReference type="Pfam" id="PF00909">
    <property type="entry name" value="Ammonium_transp"/>
    <property type="match status" value="1"/>
</dbReference>
<evidence type="ECO:0000256" key="2">
    <source>
        <dbReference type="ARBA" id="ARBA00005887"/>
    </source>
</evidence>
<comment type="subcellular location">
    <subcellularLocation>
        <location evidence="8">Cell membrane</location>
        <topology evidence="8">Multi-pass membrane protein</topology>
    </subcellularLocation>
    <subcellularLocation>
        <location evidence="1">Membrane</location>
        <topology evidence="1">Multi-pass membrane protein</topology>
    </subcellularLocation>
</comment>
<evidence type="ECO:0000256" key="1">
    <source>
        <dbReference type="ARBA" id="ARBA00004141"/>
    </source>
</evidence>
<sequence length="503" mass="53899">MADTNLTGPSGGDSLTQAPEMNAQFDRGDIAWIYAAAVFVWVMIPAIGFLYAGLARRHHSLSLVWQGLISVAVVSFQWFFWGFSLTFSHSAGLFIGDLANFGSMGVLARPSVGSALIPDILFYLFQLVFACATAMIMIGGAMERGRLIPSAIFIFMLKLPFSTIWTTIAYDPVACWTWNSSGWLFKLGSLDFAGGGPVHMCSGAGALAYALVLGKRTGPSEDKTRMPRHKPGNVFLVTLGTVLLWFGWFGKSCIRFVLLFIHLRGAGFNGGSALNASLRAIYAGVNTNLAAACGAMTFCGLDVLRHKKRWSMVGLCCGAVAGLVGITPASGYIPIYFAVPVGVITGCTTHFAMDLKDVLRIDDGLDVFALHGIGGMTGNILTGLFAADYITALDGYSSIPGGWINGHYIQLGYQLAGCAAILSYSFTVTALLLFVMNKVPGLHLRVSEEEEAGGLDFHEIGEAIMEYGMTEVLEAGARMLHEEKEREGRSSPESAEKVEPAAS</sequence>
<dbReference type="InterPro" id="IPR029020">
    <property type="entry name" value="Ammonium/urea_transptr"/>
</dbReference>
<dbReference type="OrthoDB" id="534912at2759"/>
<dbReference type="NCBIfam" id="TIGR00836">
    <property type="entry name" value="amt"/>
    <property type="match status" value="1"/>
</dbReference>
<evidence type="ECO:0000256" key="5">
    <source>
        <dbReference type="ARBA" id="ARBA00022989"/>
    </source>
</evidence>
<evidence type="ECO:0000313" key="11">
    <source>
        <dbReference type="EMBL" id="KAF7376946.1"/>
    </source>
</evidence>
<feature type="transmembrane region" description="Helical" evidence="8">
    <location>
        <begin position="411"/>
        <end position="435"/>
    </location>
</feature>
<feature type="transmembrane region" description="Helical" evidence="8">
    <location>
        <begin position="151"/>
        <end position="170"/>
    </location>
</feature>
<feature type="transmembrane region" description="Helical" evidence="8">
    <location>
        <begin position="335"/>
        <end position="355"/>
    </location>
</feature>
<feature type="transmembrane region" description="Helical" evidence="8">
    <location>
        <begin position="367"/>
        <end position="391"/>
    </location>
</feature>
<dbReference type="AlphaFoldDB" id="A0A8H7DMU0"/>
<feature type="transmembrane region" description="Helical" evidence="8">
    <location>
        <begin position="281"/>
        <end position="303"/>
    </location>
</feature>
<reference evidence="11" key="1">
    <citation type="submission" date="2020-05" db="EMBL/GenBank/DDBJ databases">
        <title>Mycena genomes resolve the evolution of fungal bioluminescence.</title>
        <authorList>
            <person name="Tsai I.J."/>
        </authorList>
    </citation>
    <scope>NUCLEOTIDE SEQUENCE</scope>
    <source>
        <strain evidence="11">160909Yilan</strain>
    </source>
</reference>
<dbReference type="EMBL" id="JACAZH010000001">
    <property type="protein sequence ID" value="KAF7376946.1"/>
    <property type="molecule type" value="Genomic_DNA"/>
</dbReference>
<evidence type="ECO:0000313" key="12">
    <source>
        <dbReference type="Proteomes" id="UP000623467"/>
    </source>
</evidence>
<dbReference type="InterPro" id="IPR024041">
    <property type="entry name" value="NH4_transpt_AmtB-like_dom"/>
</dbReference>
<comment type="similarity">
    <text evidence="2 8">Belongs to the ammonia transporter channel (TC 1.A.11.2) family.</text>
</comment>
<feature type="transmembrane region" description="Helical" evidence="8">
    <location>
        <begin position="120"/>
        <end position="139"/>
    </location>
</feature>
<keyword evidence="3 8" id="KW-0813">Transport</keyword>
<evidence type="ECO:0000256" key="9">
    <source>
        <dbReference type="SAM" id="MobiDB-lite"/>
    </source>
</evidence>
<accession>A0A8H7DMU0</accession>
<dbReference type="Proteomes" id="UP000623467">
    <property type="component" value="Unassembled WGS sequence"/>
</dbReference>
<feature type="transmembrane region" description="Helical" evidence="8">
    <location>
        <begin position="234"/>
        <end position="261"/>
    </location>
</feature>
<keyword evidence="6 8" id="KW-0472">Membrane</keyword>
<dbReference type="SUPFAM" id="SSF111352">
    <property type="entry name" value="Ammonium transporter"/>
    <property type="match status" value="1"/>
</dbReference>
<comment type="caution">
    <text evidence="11">The sequence shown here is derived from an EMBL/GenBank/DDBJ whole genome shotgun (WGS) entry which is preliminary data.</text>
</comment>
<feature type="domain" description="Ammonium transporter AmtB-like" evidence="10">
    <location>
        <begin position="31"/>
        <end position="463"/>
    </location>
</feature>
<feature type="transmembrane region" description="Helical" evidence="8">
    <location>
        <begin position="31"/>
        <end position="51"/>
    </location>
</feature>
<dbReference type="PROSITE" id="PS01219">
    <property type="entry name" value="AMMONIUM_TRANSP"/>
    <property type="match status" value="1"/>
</dbReference>
<feature type="region of interest" description="Disordered" evidence="9">
    <location>
        <begin position="480"/>
        <end position="503"/>
    </location>
</feature>
<dbReference type="PANTHER" id="PTHR43029">
    <property type="entry name" value="AMMONIUM TRANSPORTER MEP2"/>
    <property type="match status" value="1"/>
</dbReference>
<keyword evidence="12" id="KW-1185">Reference proteome</keyword>
<protein>
    <recommendedName>
        <fullName evidence="8">Ammonium transporter</fullName>
    </recommendedName>
</protein>
<dbReference type="InterPro" id="IPR018047">
    <property type="entry name" value="Ammonium_transpt_CS"/>
</dbReference>
<keyword evidence="5 8" id="KW-1133">Transmembrane helix</keyword>